<dbReference type="EMBL" id="AYLO01000162">
    <property type="protein sequence ID" value="ESS66712.1"/>
    <property type="molecule type" value="Genomic_DNA"/>
</dbReference>
<evidence type="ECO:0000313" key="2">
    <source>
        <dbReference type="Proteomes" id="UP000017842"/>
    </source>
</evidence>
<evidence type="ECO:0000313" key="1">
    <source>
        <dbReference type="EMBL" id="ESS66712.1"/>
    </source>
</evidence>
<reference evidence="1 2" key="1">
    <citation type="journal article" date="2013" name="Genome Announc.">
        <title>Draft Genome Sequence of the Methanotrophic Gammaproteobacterium Methyloglobulus morosus DSM 22980 Strain KoM1.</title>
        <authorList>
            <person name="Poehlein A."/>
            <person name="Deutzmann J.S."/>
            <person name="Daniel R."/>
            <person name="Simeonova D.D."/>
        </authorList>
    </citation>
    <scope>NUCLEOTIDE SEQUENCE [LARGE SCALE GENOMIC DNA]</scope>
    <source>
        <strain evidence="1 2">KoM1</strain>
    </source>
</reference>
<dbReference type="eggNOG" id="ENOG5033IJY">
    <property type="taxonomic scope" value="Bacteria"/>
</dbReference>
<protein>
    <submittedName>
        <fullName evidence="1">Uncharacterized protein</fullName>
    </submittedName>
</protein>
<comment type="caution">
    <text evidence="1">The sequence shown here is derived from an EMBL/GenBank/DDBJ whole genome shotgun (WGS) entry which is preliminary data.</text>
</comment>
<proteinExistence type="predicted"/>
<name>V5BKQ2_9GAMM</name>
<dbReference type="Proteomes" id="UP000017842">
    <property type="component" value="Unassembled WGS sequence"/>
</dbReference>
<accession>V5BKQ2</accession>
<sequence length="155" mass="16742">MGGNGMSFFKNELGLTDQQIENKRQSAIMFFSKRFGIDVTDTKVVFNGFEADPATDYRVIMMTGEENNSSKGFPILEGGFIVAVMDSAGLDLGGEFEGTHVPAGTVFAAEGVYIVKRGGHKKDIFINFQSIGPNQPVGTGLVVNCEVSHPEWGKV</sequence>
<dbReference type="STRING" id="1116472.MGMO_177c00030"/>
<dbReference type="AlphaFoldDB" id="V5BKQ2"/>
<keyword evidence="2" id="KW-1185">Reference proteome</keyword>
<organism evidence="1 2">
    <name type="scientific">Methyloglobulus morosus KoM1</name>
    <dbReference type="NCBI Taxonomy" id="1116472"/>
    <lineage>
        <taxon>Bacteria</taxon>
        <taxon>Pseudomonadati</taxon>
        <taxon>Pseudomonadota</taxon>
        <taxon>Gammaproteobacteria</taxon>
        <taxon>Methylococcales</taxon>
        <taxon>Methylococcaceae</taxon>
        <taxon>Methyloglobulus</taxon>
    </lineage>
</organism>
<dbReference type="RefSeq" id="WP_023496538.1">
    <property type="nucleotide sequence ID" value="NZ_AYLO01000162.1"/>
</dbReference>
<gene>
    <name evidence="1" type="ORF">MGMO_177c00030</name>
</gene>